<evidence type="ECO:0000313" key="2">
    <source>
        <dbReference type="Proteomes" id="UP001054945"/>
    </source>
</evidence>
<dbReference type="AlphaFoldDB" id="A0AAV4N424"/>
<comment type="caution">
    <text evidence="1">The sequence shown here is derived from an EMBL/GenBank/DDBJ whole genome shotgun (WGS) entry which is preliminary data.</text>
</comment>
<name>A0AAV4N424_CAEEX</name>
<organism evidence="1 2">
    <name type="scientific">Caerostris extrusa</name>
    <name type="common">Bark spider</name>
    <name type="synonym">Caerostris bankana</name>
    <dbReference type="NCBI Taxonomy" id="172846"/>
    <lineage>
        <taxon>Eukaryota</taxon>
        <taxon>Metazoa</taxon>
        <taxon>Ecdysozoa</taxon>
        <taxon>Arthropoda</taxon>
        <taxon>Chelicerata</taxon>
        <taxon>Arachnida</taxon>
        <taxon>Araneae</taxon>
        <taxon>Araneomorphae</taxon>
        <taxon>Entelegynae</taxon>
        <taxon>Araneoidea</taxon>
        <taxon>Araneidae</taxon>
        <taxon>Caerostris</taxon>
    </lineage>
</organism>
<accession>A0AAV4N424</accession>
<proteinExistence type="predicted"/>
<dbReference type="EMBL" id="BPLR01020429">
    <property type="protein sequence ID" value="GIX78590.1"/>
    <property type="molecule type" value="Genomic_DNA"/>
</dbReference>
<dbReference type="Proteomes" id="UP001054945">
    <property type="component" value="Unassembled WGS sequence"/>
</dbReference>
<keyword evidence="2" id="KW-1185">Reference proteome</keyword>
<evidence type="ECO:0000313" key="1">
    <source>
        <dbReference type="EMBL" id="GIX78590.1"/>
    </source>
</evidence>
<reference evidence="1 2" key="1">
    <citation type="submission" date="2021-06" db="EMBL/GenBank/DDBJ databases">
        <title>Caerostris extrusa draft genome.</title>
        <authorList>
            <person name="Kono N."/>
            <person name="Arakawa K."/>
        </authorList>
    </citation>
    <scope>NUCLEOTIDE SEQUENCE [LARGE SCALE GENOMIC DNA]</scope>
</reference>
<protein>
    <submittedName>
        <fullName evidence="1">Uncharacterized protein</fullName>
    </submittedName>
</protein>
<sequence>MDFVTKFLFVPPNIFHLQFQFPFSSRCLSWLACPVVHPCMRTISNGEEGAERVAAIRPSCPVTYTSGQQSDRNHFFPSSPTGSAARLVWDHRANDAPACHLHGIGLLGRYENI</sequence>
<gene>
    <name evidence="1" type="ORF">CEXT_323001</name>
</gene>